<reference evidence="2" key="1">
    <citation type="submission" date="2021-02" db="EMBL/GenBank/DDBJ databases">
        <authorList>
            <person name="Dougan E. K."/>
            <person name="Rhodes N."/>
            <person name="Thang M."/>
            <person name="Chan C."/>
        </authorList>
    </citation>
    <scope>NUCLEOTIDE SEQUENCE</scope>
</reference>
<sequence>MISEYRVYVVRGEIRAVCHYKGPSEGLGALDVTVVEEAVQTLCKSPEGEGLAGFGMDFAVLEEGTCLVEVNDGFSLGKYEGISGQDYTDLLVARWQSLMQSAA</sequence>
<feature type="domain" description="ATP-grasp" evidence="1">
    <location>
        <begin position="2"/>
        <end position="89"/>
    </location>
</feature>
<dbReference type="OrthoDB" id="414650at2759"/>
<gene>
    <name evidence="2" type="ORF">SNAT2548_LOCUS23223</name>
</gene>
<dbReference type="InterPro" id="IPR041261">
    <property type="entry name" value="R2K_2"/>
</dbReference>
<dbReference type="Proteomes" id="UP000604046">
    <property type="component" value="Unassembled WGS sequence"/>
</dbReference>
<keyword evidence="3" id="KW-1185">Reference proteome</keyword>
<dbReference type="Pfam" id="PF18299">
    <property type="entry name" value="R2K_2"/>
    <property type="match status" value="1"/>
</dbReference>
<organism evidence="2 3">
    <name type="scientific">Symbiodinium natans</name>
    <dbReference type="NCBI Taxonomy" id="878477"/>
    <lineage>
        <taxon>Eukaryota</taxon>
        <taxon>Sar</taxon>
        <taxon>Alveolata</taxon>
        <taxon>Dinophyceae</taxon>
        <taxon>Suessiales</taxon>
        <taxon>Symbiodiniaceae</taxon>
        <taxon>Symbiodinium</taxon>
    </lineage>
</organism>
<comment type="caution">
    <text evidence="2">The sequence shown here is derived from an EMBL/GenBank/DDBJ whole genome shotgun (WGS) entry which is preliminary data.</text>
</comment>
<dbReference type="AlphaFoldDB" id="A0A812R993"/>
<dbReference type="Gene3D" id="3.30.470.20">
    <property type="entry name" value="ATP-grasp fold, B domain"/>
    <property type="match status" value="1"/>
</dbReference>
<protein>
    <recommendedName>
        <fullName evidence="1">ATP-grasp domain-containing protein</fullName>
    </recommendedName>
</protein>
<name>A0A812R993_9DINO</name>
<evidence type="ECO:0000313" key="2">
    <source>
        <dbReference type="EMBL" id="CAE7426739.1"/>
    </source>
</evidence>
<evidence type="ECO:0000259" key="1">
    <source>
        <dbReference type="Pfam" id="PF18299"/>
    </source>
</evidence>
<accession>A0A812R993</accession>
<dbReference type="EMBL" id="CAJNDS010002313">
    <property type="protein sequence ID" value="CAE7426739.1"/>
    <property type="molecule type" value="Genomic_DNA"/>
</dbReference>
<evidence type="ECO:0000313" key="3">
    <source>
        <dbReference type="Proteomes" id="UP000604046"/>
    </source>
</evidence>
<proteinExistence type="predicted"/>